<dbReference type="EMBL" id="CP003746">
    <property type="protein sequence ID" value="AFV00779.2"/>
    <property type="molecule type" value="Genomic_DNA"/>
</dbReference>
<evidence type="ECO:0000259" key="2">
    <source>
        <dbReference type="Pfam" id="PF01337"/>
    </source>
</evidence>
<dbReference type="STRING" id="1117647.M5M_18250"/>
<protein>
    <recommendedName>
        <fullName evidence="2">Barstar (barnase inhibitor) domain-containing protein</fullName>
    </recommendedName>
</protein>
<dbReference type="InterPro" id="IPR000468">
    <property type="entry name" value="Barstar"/>
</dbReference>
<dbReference type="HOGENOM" id="CLU_121832_3_0_6"/>
<dbReference type="Pfam" id="PF01337">
    <property type="entry name" value="Barstar"/>
    <property type="match status" value="1"/>
</dbReference>
<dbReference type="OrthoDB" id="7575400at2"/>
<sequence length="107" mass="12446">MNEELLIDMSGIMDEETFHEYVSKKLNFPGYYGYNLDAFWDCITDEDQSSMPNKLIVEGLAALKQFLPEIHDGFVECLKDYEKEYLGREVVFRQDSPSGEGIEFENE</sequence>
<dbReference type="AlphaFoldDB" id="K4KRK6"/>
<comment type="similarity">
    <text evidence="1">Belongs to the barstar family.</text>
</comment>
<dbReference type="Gene3D" id="3.30.370.10">
    <property type="entry name" value="Barstar-like"/>
    <property type="match status" value="1"/>
</dbReference>
<proteinExistence type="inferred from homology"/>
<dbReference type="eggNOG" id="COG2732">
    <property type="taxonomic scope" value="Bacteria"/>
</dbReference>
<evidence type="ECO:0000256" key="1">
    <source>
        <dbReference type="ARBA" id="ARBA00006845"/>
    </source>
</evidence>
<dbReference type="SUPFAM" id="SSF52038">
    <property type="entry name" value="Barstar-related"/>
    <property type="match status" value="1"/>
</dbReference>
<dbReference type="KEGG" id="saga:M5M_18250"/>
<evidence type="ECO:0000313" key="3">
    <source>
        <dbReference type="EMBL" id="AFV00779.2"/>
    </source>
</evidence>
<organism evidence="3 4">
    <name type="scientific">Simiduia agarivorans (strain DSM 21679 / JCM 13881 / BCRC 17597 / SA1)</name>
    <dbReference type="NCBI Taxonomy" id="1117647"/>
    <lineage>
        <taxon>Bacteria</taxon>
        <taxon>Pseudomonadati</taxon>
        <taxon>Pseudomonadota</taxon>
        <taxon>Gammaproteobacteria</taxon>
        <taxon>Cellvibrionales</taxon>
        <taxon>Cellvibrionaceae</taxon>
        <taxon>Simiduia</taxon>
    </lineage>
</organism>
<accession>K4KRK6</accession>
<dbReference type="InterPro" id="IPR035905">
    <property type="entry name" value="Barstar-like_sf"/>
</dbReference>
<dbReference type="RefSeq" id="WP_016389910.1">
    <property type="nucleotide sequence ID" value="NC_018868.3"/>
</dbReference>
<feature type="domain" description="Barstar (barnase inhibitor)" evidence="2">
    <location>
        <begin position="5"/>
        <end position="93"/>
    </location>
</feature>
<name>K4KRK6_SIMAS</name>
<keyword evidence="4" id="KW-1185">Reference proteome</keyword>
<evidence type="ECO:0000313" key="4">
    <source>
        <dbReference type="Proteomes" id="UP000000466"/>
    </source>
</evidence>
<gene>
    <name evidence="3" type="ordered locus">M5M_18250</name>
</gene>
<reference evidence="3 4" key="1">
    <citation type="journal article" date="2013" name="Genome Announc.">
        <title>Complete genome sequence of Simiduia agarivorans SA1(T), a marine bacterium able to degrade a variety of polysaccharides.</title>
        <authorList>
            <person name="Lin S.Y."/>
            <person name="Shieh W.Y."/>
            <person name="Chen J.S."/>
            <person name="Tang S.L."/>
        </authorList>
    </citation>
    <scope>NUCLEOTIDE SEQUENCE [LARGE SCALE GENOMIC DNA]</scope>
    <source>
        <strain evidence="4">DSM 21679 / JCM 13881 / BCRC 17597 / SA1</strain>
    </source>
</reference>
<dbReference type="Proteomes" id="UP000000466">
    <property type="component" value="Chromosome"/>
</dbReference>